<feature type="chain" id="PRO_5038683525" description="PASTA domain-containing protein" evidence="2">
    <location>
        <begin position="19"/>
        <end position="229"/>
    </location>
</feature>
<evidence type="ECO:0000259" key="3">
    <source>
        <dbReference type="PROSITE" id="PS51178"/>
    </source>
</evidence>
<keyword evidence="5" id="KW-1185">Reference proteome</keyword>
<dbReference type="AlphaFoldDB" id="A0A2N9JAT9"/>
<reference evidence="4 5" key="1">
    <citation type="submission" date="2018-02" db="EMBL/GenBank/DDBJ databases">
        <authorList>
            <person name="Cohen D.B."/>
            <person name="Kent A.D."/>
        </authorList>
    </citation>
    <scope>NUCLEOTIDE SEQUENCE [LARGE SCALE GENOMIC DNA]</scope>
    <source>
        <strain evidence="4">1</strain>
    </source>
</reference>
<dbReference type="InterPro" id="IPR005543">
    <property type="entry name" value="PASTA_dom"/>
</dbReference>
<dbReference type="PROSITE" id="PS51257">
    <property type="entry name" value="PROKAR_LIPOPROTEIN"/>
    <property type="match status" value="1"/>
</dbReference>
<name>A0A2N9JAT9_9ACTN</name>
<sequence>MRYSAMAFVMLLAFAGCSSTPPTMPNVVGKQLDVAKSDLKRANISGEAEVLGGGVFGILQEHNWQVCEQLPAAGAPVTEKPRLTVDRDCEGDDRDGSPSSQPTTTPSASASTAVASPSVTASDKVTETTVDKLVNRLNSSKMGGIKTGDLFRVTGVLTGSPWGTGASGDYYVYLETKKGSDLLVFIDESETLDWEDGTKVEMILEATEVTINGETTDGWMRAREARTVS</sequence>
<dbReference type="PROSITE" id="PS51178">
    <property type="entry name" value="PASTA"/>
    <property type="match status" value="1"/>
</dbReference>
<keyword evidence="2" id="KW-0732">Signal</keyword>
<gene>
    <name evidence="4" type="ORF">MPLG2_0235</name>
</gene>
<dbReference type="OrthoDB" id="4335972at2"/>
<dbReference type="KEGG" id="mgg:MPLG2_0235"/>
<dbReference type="Gene3D" id="3.30.10.20">
    <property type="match status" value="1"/>
</dbReference>
<dbReference type="RefSeq" id="WP_158680763.1">
    <property type="nucleotide sequence ID" value="NZ_BAAAGO010000012.1"/>
</dbReference>
<organism evidence="4 5">
    <name type="scientific">Micropruina glycogenica</name>
    <dbReference type="NCBI Taxonomy" id="75385"/>
    <lineage>
        <taxon>Bacteria</taxon>
        <taxon>Bacillati</taxon>
        <taxon>Actinomycetota</taxon>
        <taxon>Actinomycetes</taxon>
        <taxon>Propionibacteriales</taxon>
        <taxon>Nocardioidaceae</taxon>
        <taxon>Micropruina</taxon>
    </lineage>
</organism>
<evidence type="ECO:0000313" key="4">
    <source>
        <dbReference type="EMBL" id="SPD85271.1"/>
    </source>
</evidence>
<protein>
    <recommendedName>
        <fullName evidence="3">PASTA domain-containing protein</fullName>
    </recommendedName>
</protein>
<dbReference type="EMBL" id="LT985188">
    <property type="protein sequence ID" value="SPD85271.1"/>
    <property type="molecule type" value="Genomic_DNA"/>
</dbReference>
<accession>A0A2N9JAT9</accession>
<feature type="compositionally biased region" description="Basic and acidic residues" evidence="1">
    <location>
        <begin position="79"/>
        <end position="88"/>
    </location>
</feature>
<feature type="domain" description="PASTA" evidence="3">
    <location>
        <begin position="20"/>
        <end position="87"/>
    </location>
</feature>
<feature type="signal peptide" evidence="2">
    <location>
        <begin position="1"/>
        <end position="18"/>
    </location>
</feature>
<feature type="compositionally biased region" description="Low complexity" evidence="1">
    <location>
        <begin position="97"/>
        <end position="122"/>
    </location>
</feature>
<evidence type="ECO:0000313" key="5">
    <source>
        <dbReference type="Proteomes" id="UP000238164"/>
    </source>
</evidence>
<feature type="region of interest" description="Disordered" evidence="1">
    <location>
        <begin position="77"/>
        <end position="122"/>
    </location>
</feature>
<proteinExistence type="predicted"/>
<evidence type="ECO:0000256" key="1">
    <source>
        <dbReference type="SAM" id="MobiDB-lite"/>
    </source>
</evidence>
<evidence type="ECO:0000256" key="2">
    <source>
        <dbReference type="SAM" id="SignalP"/>
    </source>
</evidence>
<dbReference type="Proteomes" id="UP000238164">
    <property type="component" value="Chromosome 1"/>
</dbReference>